<dbReference type="GeneID" id="70912537"/>
<evidence type="ECO:0000313" key="2">
    <source>
        <dbReference type="Proteomes" id="UP000092741"/>
    </source>
</evidence>
<dbReference type="EMBL" id="CP016345">
    <property type="protein sequence ID" value="ANQ12397.1"/>
    <property type="molecule type" value="Genomic_DNA"/>
</dbReference>
<proteinExistence type="predicted"/>
<dbReference type="KEGG" id="vna:PN96_07005"/>
<dbReference type="Proteomes" id="UP000092741">
    <property type="component" value="Chromosome 1"/>
</dbReference>
<reference evidence="1 2" key="1">
    <citation type="submission" date="2016-07" db="EMBL/GenBank/DDBJ databases">
        <title>Developing Vibrio natriegens as a novel, fast-growing host for biotechnology.</title>
        <authorList>
            <person name="Weinstock M.T."/>
            <person name="Hesek E.D."/>
            <person name="Wilson C.M."/>
            <person name="Gibson D.G."/>
        </authorList>
    </citation>
    <scope>NUCLEOTIDE SEQUENCE [LARGE SCALE GENOMIC DNA]</scope>
    <source>
        <strain evidence="1 2">ATCC 14048</strain>
    </source>
</reference>
<evidence type="ECO:0000313" key="1">
    <source>
        <dbReference type="EMBL" id="ANQ12397.1"/>
    </source>
</evidence>
<dbReference type="RefSeq" id="WP_020333068.1">
    <property type="nucleotide sequence ID" value="NZ_ATFJ01000002.1"/>
</dbReference>
<gene>
    <name evidence="1" type="ORF">BA890_06345</name>
</gene>
<dbReference type="AlphaFoldDB" id="A0AAN1CVB8"/>
<name>A0AAN1CVB8_VIBNA</name>
<sequence length="227" mass="25352">MNLDNYEFKDIPLTPAVCRELIVELFAGKTVARNDIVTTVVETHVKLGGRSANAQDVPRTVKKALETLRQKDIAENPSTGYWSISGDTGEEVKEDDDELDFPQQLIEESTTLNPLKVLGKGKSSVYLYYYPAYKKLAELSGNEYWECKVGMSDRDAGLRIMSQTGTALPEIPVLDLLIKTDTPRVLENTLHGLLILKNRKLSGSPGTEWFLTNPKEIESFLALMDIT</sequence>
<organism evidence="1 2">
    <name type="scientific">Vibrio natriegens NBRC 15636 = ATCC 14048 = DSM 759</name>
    <dbReference type="NCBI Taxonomy" id="1219067"/>
    <lineage>
        <taxon>Bacteria</taxon>
        <taxon>Pseudomonadati</taxon>
        <taxon>Pseudomonadota</taxon>
        <taxon>Gammaproteobacteria</taxon>
        <taxon>Vibrionales</taxon>
        <taxon>Vibrionaceae</taxon>
        <taxon>Vibrio</taxon>
    </lineage>
</organism>
<protein>
    <submittedName>
        <fullName evidence="1">Uncharacterized protein</fullName>
    </submittedName>
</protein>
<accession>A0AAN1CVB8</accession>
<keyword evidence="2" id="KW-1185">Reference proteome</keyword>